<comment type="similarity">
    <text evidence="1 2">Belongs to the short-chain dehydrogenases/reductases (SDR) family.</text>
</comment>
<evidence type="ECO:0000313" key="3">
    <source>
        <dbReference type="EMBL" id="GAA4314639.1"/>
    </source>
</evidence>
<dbReference type="Gene3D" id="3.40.50.720">
    <property type="entry name" value="NAD(P)-binding Rossmann-like Domain"/>
    <property type="match status" value="1"/>
</dbReference>
<dbReference type="EMBL" id="BAABFN010000006">
    <property type="protein sequence ID" value="GAA4314639.1"/>
    <property type="molecule type" value="Genomic_DNA"/>
</dbReference>
<evidence type="ECO:0000256" key="2">
    <source>
        <dbReference type="RuleBase" id="RU000363"/>
    </source>
</evidence>
<reference evidence="4" key="1">
    <citation type="journal article" date="2019" name="Int. J. Syst. Evol. Microbiol.">
        <title>The Global Catalogue of Microorganisms (GCM) 10K type strain sequencing project: providing services to taxonomists for standard genome sequencing and annotation.</title>
        <authorList>
            <consortium name="The Broad Institute Genomics Platform"/>
            <consortium name="The Broad Institute Genome Sequencing Center for Infectious Disease"/>
            <person name="Wu L."/>
            <person name="Ma J."/>
        </authorList>
    </citation>
    <scope>NUCLEOTIDE SEQUENCE [LARGE SCALE GENOMIC DNA]</scope>
    <source>
        <strain evidence="4">JCM 17664</strain>
    </source>
</reference>
<organism evidence="3 4">
    <name type="scientific">Compostibacter hankyongensis</name>
    <dbReference type="NCBI Taxonomy" id="1007089"/>
    <lineage>
        <taxon>Bacteria</taxon>
        <taxon>Pseudomonadati</taxon>
        <taxon>Bacteroidota</taxon>
        <taxon>Chitinophagia</taxon>
        <taxon>Chitinophagales</taxon>
        <taxon>Chitinophagaceae</taxon>
        <taxon>Compostibacter</taxon>
    </lineage>
</organism>
<sequence>MDLQLKGKTALVTGSTAGIGLAIAQKLLEEGATVYVNGRTQARVDAALSRLRQEVPGAAARGVAADFSKVQEVNALLKEIPEVDILVNNVGMFTIKDFTDISDADWLGIYEVNVLSGIRLSRHYFPGMLKNNWGRIIFISSESALHIPAEMIHYGVTKTAQLAVSRGLAELTKGTAVTVNAVLPGPTRSEGLEGFVEEMSAQQNKPQAEVEKEFFELARPTSLLQRFTTTEEIANLVAFVASPLSSGTNGAALRVDGGVVKTIA</sequence>
<protein>
    <submittedName>
        <fullName evidence="3">SDR family oxidoreductase</fullName>
    </submittedName>
</protein>
<evidence type="ECO:0000313" key="4">
    <source>
        <dbReference type="Proteomes" id="UP001501207"/>
    </source>
</evidence>
<dbReference type="Pfam" id="PF00106">
    <property type="entry name" value="adh_short"/>
    <property type="match status" value="1"/>
</dbReference>
<keyword evidence="4" id="KW-1185">Reference proteome</keyword>
<gene>
    <name evidence="3" type="ORF">GCM10023143_25590</name>
</gene>
<dbReference type="Proteomes" id="UP001501207">
    <property type="component" value="Unassembled WGS sequence"/>
</dbReference>
<comment type="caution">
    <text evidence="3">The sequence shown here is derived from an EMBL/GenBank/DDBJ whole genome shotgun (WGS) entry which is preliminary data.</text>
</comment>
<dbReference type="PRINTS" id="PR00081">
    <property type="entry name" value="GDHRDH"/>
</dbReference>
<dbReference type="SUPFAM" id="SSF51735">
    <property type="entry name" value="NAD(P)-binding Rossmann-fold domains"/>
    <property type="match status" value="1"/>
</dbReference>
<dbReference type="InterPro" id="IPR002347">
    <property type="entry name" value="SDR_fam"/>
</dbReference>
<name>A0ABP8G0Q6_9BACT</name>
<proteinExistence type="inferred from homology"/>
<dbReference type="InterPro" id="IPR036291">
    <property type="entry name" value="NAD(P)-bd_dom_sf"/>
</dbReference>
<dbReference type="RefSeq" id="WP_344979919.1">
    <property type="nucleotide sequence ID" value="NZ_BAABFN010000006.1"/>
</dbReference>
<dbReference type="PRINTS" id="PR00080">
    <property type="entry name" value="SDRFAMILY"/>
</dbReference>
<dbReference type="InterPro" id="IPR050259">
    <property type="entry name" value="SDR"/>
</dbReference>
<accession>A0ABP8G0Q6</accession>
<dbReference type="CDD" id="cd05233">
    <property type="entry name" value="SDR_c"/>
    <property type="match status" value="1"/>
</dbReference>
<evidence type="ECO:0000256" key="1">
    <source>
        <dbReference type="ARBA" id="ARBA00006484"/>
    </source>
</evidence>
<dbReference type="PANTHER" id="PTHR42879">
    <property type="entry name" value="3-OXOACYL-(ACYL-CARRIER-PROTEIN) REDUCTASE"/>
    <property type="match status" value="1"/>
</dbReference>